<dbReference type="Ensembl" id="ENSHHUT00000014164.1">
    <property type="protein sequence ID" value="ENSHHUP00000013722.1"/>
    <property type="gene ID" value="ENSHHUG00000008451.1"/>
</dbReference>
<protein>
    <submittedName>
        <fullName evidence="1">Uncharacterized protein</fullName>
    </submittedName>
</protein>
<name>A0A4W5KCB9_9TELE</name>
<accession>A0A4W5KCB9</accession>
<keyword evidence="2" id="KW-1185">Reference proteome</keyword>
<dbReference type="AlphaFoldDB" id="A0A4W5KCB9"/>
<reference evidence="1" key="3">
    <citation type="submission" date="2025-09" db="UniProtKB">
        <authorList>
            <consortium name="Ensembl"/>
        </authorList>
    </citation>
    <scope>IDENTIFICATION</scope>
</reference>
<evidence type="ECO:0000313" key="1">
    <source>
        <dbReference type="Ensembl" id="ENSHHUP00000013722.1"/>
    </source>
</evidence>
<proteinExistence type="predicted"/>
<organism evidence="1 2">
    <name type="scientific">Hucho hucho</name>
    <name type="common">huchen</name>
    <dbReference type="NCBI Taxonomy" id="62062"/>
    <lineage>
        <taxon>Eukaryota</taxon>
        <taxon>Metazoa</taxon>
        <taxon>Chordata</taxon>
        <taxon>Craniata</taxon>
        <taxon>Vertebrata</taxon>
        <taxon>Euteleostomi</taxon>
        <taxon>Actinopterygii</taxon>
        <taxon>Neopterygii</taxon>
        <taxon>Teleostei</taxon>
        <taxon>Protacanthopterygii</taxon>
        <taxon>Salmoniformes</taxon>
        <taxon>Salmonidae</taxon>
        <taxon>Salmoninae</taxon>
        <taxon>Hucho</taxon>
    </lineage>
</organism>
<evidence type="ECO:0000313" key="2">
    <source>
        <dbReference type="Proteomes" id="UP000314982"/>
    </source>
</evidence>
<dbReference type="GeneTree" id="ENSGT00990000211402"/>
<sequence length="165" mass="18095">IFQPLNPPPLPRVDVLCGIDFWGFIVGPPLGIGDCEQLCWNLAGPGLGALPHADSPCIERGPVCVCFQPCSHWLHKADYRPQRIPEGSEMRRRCKGDQEPLIGIAGQPLGTIHGTTQKPSHCPKQFLTINYRPKPQNPPGTGNHRDRSQSVLRAIEQCGRGTGHN</sequence>
<reference evidence="1" key="2">
    <citation type="submission" date="2025-08" db="UniProtKB">
        <authorList>
            <consortium name="Ensembl"/>
        </authorList>
    </citation>
    <scope>IDENTIFICATION</scope>
</reference>
<dbReference type="Proteomes" id="UP000314982">
    <property type="component" value="Unassembled WGS sequence"/>
</dbReference>
<reference evidence="2" key="1">
    <citation type="submission" date="2018-06" db="EMBL/GenBank/DDBJ databases">
        <title>Genome assembly of Danube salmon.</title>
        <authorList>
            <person name="Macqueen D.J."/>
            <person name="Gundappa M.K."/>
        </authorList>
    </citation>
    <scope>NUCLEOTIDE SEQUENCE [LARGE SCALE GENOMIC DNA]</scope>
</reference>